<dbReference type="SUPFAM" id="SSF81923">
    <property type="entry name" value="Double Clp-N motif"/>
    <property type="match status" value="1"/>
</dbReference>
<keyword evidence="1" id="KW-0677">Repeat</keyword>
<evidence type="ECO:0000313" key="4">
    <source>
        <dbReference type="EMBL" id="QDP79189.1"/>
    </source>
</evidence>
<name>A0A516NJY1_9NOCA</name>
<dbReference type="GeneID" id="80332921"/>
<accession>A0A516NJY1</accession>
<evidence type="ECO:0000259" key="3">
    <source>
        <dbReference type="PROSITE" id="PS51903"/>
    </source>
</evidence>
<reference evidence="4 5" key="1">
    <citation type="submission" date="2019-07" db="EMBL/GenBank/DDBJ databases">
        <title>Complete Genome Sequence and Methylome Analysis of Nocardia otitidis-caviarum NEB252.</title>
        <authorList>
            <person name="Fomenkov A."/>
            <person name="Anton B.P."/>
            <person name="Vincze T."/>
            <person name="Roberts R.J."/>
        </authorList>
    </citation>
    <scope>NUCLEOTIDE SEQUENCE [LARGE SCALE GENOMIC DNA]</scope>
    <source>
        <strain evidence="4 5">NEB252</strain>
    </source>
</reference>
<evidence type="ECO:0000256" key="1">
    <source>
        <dbReference type="PROSITE-ProRule" id="PRU01251"/>
    </source>
</evidence>
<dbReference type="Pfam" id="PF02861">
    <property type="entry name" value="Clp_N"/>
    <property type="match status" value="1"/>
</dbReference>
<proteinExistence type="predicted"/>
<keyword evidence="2" id="KW-0472">Membrane</keyword>
<dbReference type="Gene3D" id="1.10.1780.10">
    <property type="entry name" value="Clp, N-terminal domain"/>
    <property type="match status" value="1"/>
</dbReference>
<dbReference type="InterPro" id="IPR004176">
    <property type="entry name" value="Clp_R_N"/>
</dbReference>
<dbReference type="EMBL" id="CP041695">
    <property type="protein sequence ID" value="QDP79189.1"/>
    <property type="molecule type" value="Genomic_DNA"/>
</dbReference>
<dbReference type="AlphaFoldDB" id="A0A516NJY1"/>
<protein>
    <recommendedName>
        <fullName evidence="3">Clp R domain-containing protein</fullName>
    </recommendedName>
</protein>
<feature type="transmembrane region" description="Helical" evidence="2">
    <location>
        <begin position="66"/>
        <end position="86"/>
    </location>
</feature>
<keyword evidence="2" id="KW-1133">Transmembrane helix</keyword>
<evidence type="ECO:0000256" key="2">
    <source>
        <dbReference type="SAM" id="Phobius"/>
    </source>
</evidence>
<dbReference type="Proteomes" id="UP000317039">
    <property type="component" value="Chromosome"/>
</dbReference>
<feature type="transmembrane region" description="Helical" evidence="2">
    <location>
        <begin position="165"/>
        <end position="182"/>
    </location>
</feature>
<dbReference type="KEGG" id="nod:FOH10_11060"/>
<feature type="domain" description="Clp R" evidence="3">
    <location>
        <begin position="439"/>
        <end position="508"/>
    </location>
</feature>
<evidence type="ECO:0000313" key="5">
    <source>
        <dbReference type="Proteomes" id="UP000317039"/>
    </source>
</evidence>
<gene>
    <name evidence="4" type="ORF">FOH10_11060</name>
</gene>
<dbReference type="RefSeq" id="WP_143980648.1">
    <property type="nucleotide sequence ID" value="NZ_CP041695.1"/>
</dbReference>
<dbReference type="InterPro" id="IPR036628">
    <property type="entry name" value="Clp_N_dom_sf"/>
</dbReference>
<feature type="transmembrane region" description="Helical" evidence="2">
    <location>
        <begin position="133"/>
        <end position="153"/>
    </location>
</feature>
<organism evidence="4 5">
    <name type="scientific">Nocardia otitidiscaviarum</name>
    <dbReference type="NCBI Taxonomy" id="1823"/>
    <lineage>
        <taxon>Bacteria</taxon>
        <taxon>Bacillati</taxon>
        <taxon>Actinomycetota</taxon>
        <taxon>Actinomycetes</taxon>
        <taxon>Mycobacteriales</taxon>
        <taxon>Nocardiaceae</taxon>
        <taxon>Nocardia</taxon>
    </lineage>
</organism>
<dbReference type="PROSITE" id="PS51903">
    <property type="entry name" value="CLP_R"/>
    <property type="match status" value="1"/>
</dbReference>
<keyword evidence="2" id="KW-0812">Transmembrane</keyword>
<sequence length="508" mass="54777">MLIVVTLAALAVLVNVVSYLRSPDFRLRRWTHKWGIQHYVAFAHAEAAGVRIRPVDHPAMGKVRRLAVVRSVALPAVLVAMAVVLLSRGTSWWLSSLVLWSFLLPQLSPHLVVGQITNSIQSGKVGTAVRGGIYAVIGLGSLFASATTIWWAARLSNSGASLWQSAIPLASGLALLVVAGLTTSTAKRTLAAGIPARFGRDATYEDTLFLRSFNDDAMRFRAPNPTVGIIGVFGGLTVRFEELLAALVAGESPLIAIGKPREPLPELGAVRTYVADDEWQSAVEETAKRVDSIVLVAGVTDGLKWELTHLRKWGLVQKATVLLPPVDESQAWNRLHRVLSQLGIDFEEVEQEKETGSWLGVLLRTVTAIGVDEEGQPCFYVSDRRDWVSFGATIVMSQQIVRGIMLPPEHGSIAEFIGLDVRDSVLTPVASHTDDPLALSGVSAHARRAITQAIELADASNANEVAAEHLLVALLANDHEATAALSALGVDMSPLRSAADELMRHRAD</sequence>